<dbReference type="InterPro" id="IPR011051">
    <property type="entry name" value="RmlC_Cupin_sf"/>
</dbReference>
<accession>A0A9E7C061</accession>
<proteinExistence type="predicted"/>
<dbReference type="Proteomes" id="UP001162834">
    <property type="component" value="Chromosome"/>
</dbReference>
<gene>
    <name evidence="1" type="ORF">DSM104329_02488</name>
</gene>
<name>A0A9E7C061_9ACTN</name>
<dbReference type="EMBL" id="CP087164">
    <property type="protein sequence ID" value="UGS36090.1"/>
    <property type="molecule type" value="Genomic_DNA"/>
</dbReference>
<evidence type="ECO:0008006" key="3">
    <source>
        <dbReference type="Google" id="ProtNLM"/>
    </source>
</evidence>
<keyword evidence="2" id="KW-1185">Reference proteome</keyword>
<protein>
    <recommendedName>
        <fullName evidence="3">Cupin domain-containing protein</fullName>
    </recommendedName>
</protein>
<sequence>MADWKKRNFEDIEDRSPAEVPIRWLFSRDEVESTQVGVSRFSYEPGARMPFGHRHGVQEEVYVVVSGSGRAKLEDEIIEIALWDVLRVAPQVIRSFEAGPDGMEMICVGGKRPEGGDNEGFKDFWLDW</sequence>
<dbReference type="SUPFAM" id="SSF51182">
    <property type="entry name" value="RmlC-like cupins"/>
    <property type="match status" value="1"/>
</dbReference>
<dbReference type="Gene3D" id="2.60.120.10">
    <property type="entry name" value="Jelly Rolls"/>
    <property type="match status" value="1"/>
</dbReference>
<dbReference type="KEGG" id="sbae:DSM104329_02488"/>
<evidence type="ECO:0000313" key="1">
    <source>
        <dbReference type="EMBL" id="UGS36090.1"/>
    </source>
</evidence>
<organism evidence="1 2">
    <name type="scientific">Capillimicrobium parvum</name>
    <dbReference type="NCBI Taxonomy" id="2884022"/>
    <lineage>
        <taxon>Bacteria</taxon>
        <taxon>Bacillati</taxon>
        <taxon>Actinomycetota</taxon>
        <taxon>Thermoleophilia</taxon>
        <taxon>Solirubrobacterales</taxon>
        <taxon>Capillimicrobiaceae</taxon>
        <taxon>Capillimicrobium</taxon>
    </lineage>
</organism>
<reference evidence="1" key="1">
    <citation type="journal article" date="2022" name="Int. J. Syst. Evol. Microbiol.">
        <title>Pseudomonas aegrilactucae sp. nov. and Pseudomonas morbosilactucae sp. nov., pathogens causing bacterial rot of lettuce in Japan.</title>
        <authorList>
            <person name="Sawada H."/>
            <person name="Fujikawa T."/>
            <person name="Satou M."/>
        </authorList>
    </citation>
    <scope>NUCLEOTIDE SEQUENCE</scope>
    <source>
        <strain evidence="1">0166_1</strain>
    </source>
</reference>
<dbReference type="AlphaFoldDB" id="A0A9E7C061"/>
<evidence type="ECO:0000313" key="2">
    <source>
        <dbReference type="Proteomes" id="UP001162834"/>
    </source>
</evidence>
<dbReference type="InterPro" id="IPR014710">
    <property type="entry name" value="RmlC-like_jellyroll"/>
</dbReference>